<name>A0A816JTJ7_BRANA</name>
<dbReference type="AlphaFoldDB" id="A0A816JTJ7"/>
<dbReference type="EMBL" id="HG994366">
    <property type="protein sequence ID" value="CAF1880393.1"/>
    <property type="molecule type" value="Genomic_DNA"/>
</dbReference>
<reference evidence="1" key="1">
    <citation type="submission" date="2021-01" db="EMBL/GenBank/DDBJ databases">
        <authorList>
            <consortium name="Genoscope - CEA"/>
            <person name="William W."/>
        </authorList>
    </citation>
    <scope>NUCLEOTIDE SEQUENCE</scope>
</reference>
<protein>
    <submittedName>
        <fullName evidence="1">(rape) hypothetical protein</fullName>
    </submittedName>
</protein>
<accession>A0A816JTJ7</accession>
<gene>
    <name evidence="1" type="ORF">DARMORV10_C02P02890.1</name>
</gene>
<dbReference type="Proteomes" id="UP001295469">
    <property type="component" value="Chromosome C02"/>
</dbReference>
<organism evidence="1">
    <name type="scientific">Brassica napus</name>
    <name type="common">Rape</name>
    <dbReference type="NCBI Taxonomy" id="3708"/>
    <lineage>
        <taxon>Eukaryota</taxon>
        <taxon>Viridiplantae</taxon>
        <taxon>Streptophyta</taxon>
        <taxon>Embryophyta</taxon>
        <taxon>Tracheophyta</taxon>
        <taxon>Spermatophyta</taxon>
        <taxon>Magnoliopsida</taxon>
        <taxon>eudicotyledons</taxon>
        <taxon>Gunneridae</taxon>
        <taxon>Pentapetalae</taxon>
        <taxon>rosids</taxon>
        <taxon>malvids</taxon>
        <taxon>Brassicales</taxon>
        <taxon>Brassicaceae</taxon>
        <taxon>Brassiceae</taxon>
        <taxon>Brassica</taxon>
    </lineage>
</organism>
<evidence type="ECO:0000313" key="1">
    <source>
        <dbReference type="EMBL" id="CAF1880393.1"/>
    </source>
</evidence>
<proteinExistence type="predicted"/>
<sequence length="52" mass="6291">MIRYRVGRRDELRRGCRKTQRLHPRRTRSLKVICSGFSFADLSRVWVVDEEV</sequence>